<dbReference type="AlphaFoldDB" id="A0AAD2VR67"/>
<dbReference type="Pfam" id="PF03891">
    <property type="entry name" value="DUF333"/>
    <property type="match status" value="1"/>
</dbReference>
<comment type="caution">
    <text evidence="1">The sequence shown here is derived from an EMBL/GenBank/DDBJ whole genome shotgun (WGS) entry which is preliminary data.</text>
</comment>
<sequence>MKKILVLAGLVVLSGCVSNNTEMEPKNVGMANPASVYCKQIGGALEILNTEDGQVGYCILPSGEKVEEWSLYRQNKH</sequence>
<dbReference type="InterPro" id="IPR005590">
    <property type="entry name" value="DUF333"/>
</dbReference>
<accession>A0AAD2VR67</accession>
<name>A0AAD2VR67_PRORE</name>
<dbReference type="RefSeq" id="WP_213912772.1">
    <property type="nucleotide sequence ID" value="NZ_JAXACY010000004.1"/>
</dbReference>
<dbReference type="PANTHER" id="PTHR38008:SF2">
    <property type="entry name" value="HEMOLYSIN"/>
    <property type="match status" value="1"/>
</dbReference>
<evidence type="ECO:0000313" key="2">
    <source>
        <dbReference type="EMBL" id="EMR4588703.1"/>
    </source>
</evidence>
<dbReference type="PROSITE" id="PS51257">
    <property type="entry name" value="PROKAR_LIPOPROTEIN"/>
    <property type="match status" value="1"/>
</dbReference>
<proteinExistence type="predicted"/>
<reference evidence="1" key="1">
    <citation type="submission" date="2023-10" db="EMBL/GenBank/DDBJ databases">
        <authorList>
            <consortium name="Clinical and Environmental Microbiology Branch: Whole genome sequencing antimicrobial resistance pathogens in the healthcare setting"/>
        </authorList>
    </citation>
    <scope>NUCLEOTIDE SEQUENCE</scope>
    <source>
        <strain evidence="1">2020QW-00022</strain>
    </source>
</reference>
<organism evidence="1">
    <name type="scientific">Providencia rettgeri</name>
    <dbReference type="NCBI Taxonomy" id="587"/>
    <lineage>
        <taxon>Bacteria</taxon>
        <taxon>Pseudomonadati</taxon>
        <taxon>Pseudomonadota</taxon>
        <taxon>Gammaproteobacteria</taxon>
        <taxon>Enterobacterales</taxon>
        <taxon>Morganellaceae</taxon>
        <taxon>Providencia</taxon>
    </lineage>
</organism>
<protein>
    <submittedName>
        <fullName evidence="1">DUF333 domain-containing protein</fullName>
    </submittedName>
</protein>
<evidence type="ECO:0000313" key="1">
    <source>
        <dbReference type="EMBL" id="ELR5216516.1"/>
    </source>
</evidence>
<dbReference type="EMBL" id="ABEXCJ050000001">
    <property type="protein sequence ID" value="EMR4588703.1"/>
    <property type="molecule type" value="Genomic_DNA"/>
</dbReference>
<dbReference type="PANTHER" id="PTHR38008">
    <property type="entry name" value="HEMOLYSIN-RELATED"/>
    <property type="match status" value="1"/>
</dbReference>
<gene>
    <name evidence="2" type="ORF">M0K77_000981</name>
    <name evidence="1" type="ORF">M0K77_RS04905</name>
</gene>
<dbReference type="EMBL" id="ABEXCJ040000001">
    <property type="protein sequence ID" value="ELR5216516.1"/>
    <property type="molecule type" value="Genomic_DNA"/>
</dbReference>